<evidence type="ECO:0000256" key="1">
    <source>
        <dbReference type="SAM" id="MobiDB-lite"/>
    </source>
</evidence>
<evidence type="ECO:0000313" key="2">
    <source>
        <dbReference type="EMBL" id="MED6237279.1"/>
    </source>
</evidence>
<feature type="compositionally biased region" description="Basic and acidic residues" evidence="1">
    <location>
        <begin position="65"/>
        <end position="84"/>
    </location>
</feature>
<dbReference type="EMBL" id="JAHUTI010014607">
    <property type="protein sequence ID" value="MED6237279.1"/>
    <property type="molecule type" value="Genomic_DNA"/>
</dbReference>
<keyword evidence="3" id="KW-1185">Reference proteome</keyword>
<name>A0ABU7AII9_9TELE</name>
<reference evidence="2 3" key="1">
    <citation type="submission" date="2021-07" db="EMBL/GenBank/DDBJ databases">
        <authorList>
            <person name="Palmer J.M."/>
        </authorList>
    </citation>
    <scope>NUCLEOTIDE SEQUENCE [LARGE SCALE GENOMIC DNA]</scope>
    <source>
        <strain evidence="2 3">AT_MEX2019</strain>
        <tissue evidence="2">Muscle</tissue>
    </source>
</reference>
<proteinExistence type="predicted"/>
<feature type="region of interest" description="Disordered" evidence="1">
    <location>
        <begin position="56"/>
        <end position="84"/>
    </location>
</feature>
<sequence length="143" mass="17259">MLSERQEKAQQIYFHKWSITANALKLCLILTKRNFIRSCFGIISIVTDTETEMKLKKEARKRERGAKMKRGEKENRMEERKKDEENTRLTPCLLLHLQKHSYYQLFYQNVHGTYQCKMYLVVNAAQYRTFVYLFTPESEHLWV</sequence>
<dbReference type="Proteomes" id="UP001345963">
    <property type="component" value="Unassembled WGS sequence"/>
</dbReference>
<protein>
    <submittedName>
        <fullName evidence="2">Uncharacterized protein</fullName>
    </submittedName>
</protein>
<evidence type="ECO:0000313" key="3">
    <source>
        <dbReference type="Proteomes" id="UP001345963"/>
    </source>
</evidence>
<accession>A0ABU7AII9</accession>
<gene>
    <name evidence="2" type="ORF">ATANTOWER_022040</name>
</gene>
<organism evidence="2 3">
    <name type="scientific">Ataeniobius toweri</name>
    <dbReference type="NCBI Taxonomy" id="208326"/>
    <lineage>
        <taxon>Eukaryota</taxon>
        <taxon>Metazoa</taxon>
        <taxon>Chordata</taxon>
        <taxon>Craniata</taxon>
        <taxon>Vertebrata</taxon>
        <taxon>Euteleostomi</taxon>
        <taxon>Actinopterygii</taxon>
        <taxon>Neopterygii</taxon>
        <taxon>Teleostei</taxon>
        <taxon>Neoteleostei</taxon>
        <taxon>Acanthomorphata</taxon>
        <taxon>Ovalentaria</taxon>
        <taxon>Atherinomorphae</taxon>
        <taxon>Cyprinodontiformes</taxon>
        <taxon>Goodeidae</taxon>
        <taxon>Ataeniobius</taxon>
    </lineage>
</organism>
<comment type="caution">
    <text evidence="2">The sequence shown here is derived from an EMBL/GenBank/DDBJ whole genome shotgun (WGS) entry which is preliminary data.</text>
</comment>